<dbReference type="KEGG" id="tasa:A1Q1_02897"/>
<comment type="caution">
    <text evidence="2">The sequence shown here is derived from an EMBL/GenBank/DDBJ whole genome shotgun (WGS) entry which is preliminary data.</text>
</comment>
<feature type="compositionally biased region" description="Basic and acidic residues" evidence="1">
    <location>
        <begin position="8"/>
        <end position="24"/>
    </location>
</feature>
<dbReference type="GeneID" id="25986410"/>
<name>J5QMY8_TRIAS</name>
<proteinExistence type="predicted"/>
<dbReference type="RefSeq" id="XP_014179601.1">
    <property type="nucleotide sequence ID" value="XM_014324126.1"/>
</dbReference>
<dbReference type="VEuPathDB" id="FungiDB:A1Q1_02897"/>
<reference evidence="2 3" key="1">
    <citation type="journal article" date="2012" name="Eukaryot. Cell">
        <title>Draft genome sequence of CBS 2479, the standard type strain of Trichosporon asahii.</title>
        <authorList>
            <person name="Yang R.Y."/>
            <person name="Li H.T."/>
            <person name="Zhu H."/>
            <person name="Zhou G.P."/>
            <person name="Wang M."/>
            <person name="Wang L."/>
        </authorList>
    </citation>
    <scope>NUCLEOTIDE SEQUENCE [LARGE SCALE GENOMIC DNA]</scope>
    <source>
        <strain evidence="3">ATCC 90039 / CBS 2479 / JCM 2466 / KCTC 7840 / NCYC 2677 / UAMH 7654</strain>
    </source>
</reference>
<dbReference type="HOGENOM" id="CLU_1143239_0_0_1"/>
<sequence>MSANGAQHDSRSNEDPGEVWRRRYSMGREDNEDTLWDQLSVRQYRMLNPWEYIDFDWMPAAGYPPLVLFGASDETCEVKCALAHVIWDEDVTTRTPDDVQRLEDVTADTPSTPLAPAIGQFSFKAVPGLKEWALADDGSGDDKMTWDRYCFHRVDYNKCNRDVVEFEKRIGKDLVECGGQKWATLAQDRRWDWLRDAHERREKLRVGQTPKKVKKEDW</sequence>
<dbReference type="AlphaFoldDB" id="J5QMY8"/>
<protein>
    <submittedName>
        <fullName evidence="2">Uncharacterized protein</fullName>
    </submittedName>
</protein>
<evidence type="ECO:0000256" key="1">
    <source>
        <dbReference type="SAM" id="MobiDB-lite"/>
    </source>
</evidence>
<evidence type="ECO:0000313" key="2">
    <source>
        <dbReference type="EMBL" id="EJT48193.1"/>
    </source>
</evidence>
<gene>
    <name evidence="2" type="ORF">A1Q1_02897</name>
</gene>
<evidence type="ECO:0000313" key="3">
    <source>
        <dbReference type="Proteomes" id="UP000002748"/>
    </source>
</evidence>
<dbReference type="Proteomes" id="UP000002748">
    <property type="component" value="Unassembled WGS sequence"/>
</dbReference>
<accession>J5QMY8</accession>
<feature type="region of interest" description="Disordered" evidence="1">
    <location>
        <begin position="1"/>
        <end position="24"/>
    </location>
</feature>
<dbReference type="EMBL" id="ALBS01000211">
    <property type="protein sequence ID" value="EJT48193.1"/>
    <property type="molecule type" value="Genomic_DNA"/>
</dbReference>
<organism evidence="2 3">
    <name type="scientific">Trichosporon asahii var. asahii (strain ATCC 90039 / CBS 2479 / JCM 2466 / KCTC 7840 / NBRC 103889/ NCYC 2677 / UAMH 7654)</name>
    <name type="common">Yeast</name>
    <dbReference type="NCBI Taxonomy" id="1186058"/>
    <lineage>
        <taxon>Eukaryota</taxon>
        <taxon>Fungi</taxon>
        <taxon>Dikarya</taxon>
        <taxon>Basidiomycota</taxon>
        <taxon>Agaricomycotina</taxon>
        <taxon>Tremellomycetes</taxon>
        <taxon>Trichosporonales</taxon>
        <taxon>Trichosporonaceae</taxon>
        <taxon>Trichosporon</taxon>
    </lineage>
</organism>